<dbReference type="EMBL" id="DF847119">
    <property type="protein sequence ID" value="GAT51311.1"/>
    <property type="molecule type" value="Genomic_DNA"/>
</dbReference>
<dbReference type="Proteomes" id="UP000815677">
    <property type="component" value="Unassembled WGS sequence"/>
</dbReference>
<gene>
    <name evidence="2" type="ORF">MCHLO_08463</name>
</gene>
<protein>
    <submittedName>
        <fullName evidence="2">Uncharacterized protein</fullName>
    </submittedName>
</protein>
<reference evidence="2" key="1">
    <citation type="submission" date="2014-09" db="EMBL/GenBank/DDBJ databases">
        <title>Genome sequence of the luminous mushroom Mycena chlorophos for searching fungal bioluminescence genes.</title>
        <authorList>
            <person name="Tanaka Y."/>
            <person name="Kasuga D."/>
            <person name="Oba Y."/>
            <person name="Hase S."/>
            <person name="Sato K."/>
            <person name="Oba Y."/>
            <person name="Sakakibara Y."/>
        </authorList>
    </citation>
    <scope>NUCLEOTIDE SEQUENCE</scope>
</reference>
<feature type="region of interest" description="Disordered" evidence="1">
    <location>
        <begin position="317"/>
        <end position="338"/>
    </location>
</feature>
<sequence>MPSADGRGATEYYQQPPAPPGCSSTSLPPQNHPPPSPEHEAAYGILNDEERFLERYLLDRPPANEQPELRRVVWMQARNAHALSHSQPRPQSLRTYIPPYLPPSSTKQTPTDRFHRSPPLPPAAAVLGLIGRFLRTRNCASSEGMPMRGAILRNARQTRDQVKLTTRARTMKADELLVLSYMSFTRPLFSTVGRGGCGSWCCVNGRMRHGTVVPPLCVASHHTVSKRPKTVARASLRWEESRGTGMDSSLSPATHMPPGPTNHYALDEHGGQARPCQATAFRWMEWPVSGNARATTAKLRQCRPRTYGLALPVSCMATSDGQPRRQQGGRGGPSTSSRLRNTLDIVGLIIWGFTCA</sequence>
<evidence type="ECO:0000313" key="3">
    <source>
        <dbReference type="Proteomes" id="UP000815677"/>
    </source>
</evidence>
<evidence type="ECO:0000313" key="2">
    <source>
        <dbReference type="EMBL" id="GAT51311.1"/>
    </source>
</evidence>
<name>A0ABQ0LN21_MYCCL</name>
<evidence type="ECO:0000256" key="1">
    <source>
        <dbReference type="SAM" id="MobiDB-lite"/>
    </source>
</evidence>
<proteinExistence type="predicted"/>
<accession>A0ABQ0LN21</accession>
<organism evidence="2 3">
    <name type="scientific">Mycena chlorophos</name>
    <name type="common">Agaric fungus</name>
    <name type="synonym">Agaricus chlorophos</name>
    <dbReference type="NCBI Taxonomy" id="658473"/>
    <lineage>
        <taxon>Eukaryota</taxon>
        <taxon>Fungi</taxon>
        <taxon>Dikarya</taxon>
        <taxon>Basidiomycota</taxon>
        <taxon>Agaricomycotina</taxon>
        <taxon>Agaricomycetes</taxon>
        <taxon>Agaricomycetidae</taxon>
        <taxon>Agaricales</taxon>
        <taxon>Marasmiineae</taxon>
        <taxon>Mycenaceae</taxon>
        <taxon>Mycena</taxon>
    </lineage>
</organism>
<keyword evidence="3" id="KW-1185">Reference proteome</keyword>
<feature type="region of interest" description="Disordered" evidence="1">
    <location>
        <begin position="1"/>
        <end position="42"/>
    </location>
</feature>